<dbReference type="AlphaFoldDB" id="F6ZE60"/>
<reference evidence="9" key="1">
    <citation type="journal article" date="2002" name="Science">
        <title>The draft genome of Ciona intestinalis: insights into chordate and vertebrate origins.</title>
        <authorList>
            <person name="Dehal P."/>
            <person name="Satou Y."/>
            <person name="Campbell R.K."/>
            <person name="Chapman J."/>
            <person name="Degnan B."/>
            <person name="De Tomaso A."/>
            <person name="Davidson B."/>
            <person name="Di Gregorio A."/>
            <person name="Gelpke M."/>
            <person name="Goodstein D.M."/>
            <person name="Harafuji N."/>
            <person name="Hastings K.E."/>
            <person name="Ho I."/>
            <person name="Hotta K."/>
            <person name="Huang W."/>
            <person name="Kawashima T."/>
            <person name="Lemaire P."/>
            <person name="Martinez D."/>
            <person name="Meinertzhagen I.A."/>
            <person name="Necula S."/>
            <person name="Nonaka M."/>
            <person name="Putnam N."/>
            <person name="Rash S."/>
            <person name="Saiga H."/>
            <person name="Satake M."/>
            <person name="Terry A."/>
            <person name="Yamada L."/>
            <person name="Wang H.G."/>
            <person name="Awazu S."/>
            <person name="Azumi K."/>
            <person name="Boore J."/>
            <person name="Branno M."/>
            <person name="Chin-Bow S."/>
            <person name="DeSantis R."/>
            <person name="Doyle S."/>
            <person name="Francino P."/>
            <person name="Keys D.N."/>
            <person name="Haga S."/>
            <person name="Hayashi H."/>
            <person name="Hino K."/>
            <person name="Imai K.S."/>
            <person name="Inaba K."/>
            <person name="Kano S."/>
            <person name="Kobayashi K."/>
            <person name="Kobayashi M."/>
            <person name="Lee B.I."/>
            <person name="Makabe K.W."/>
            <person name="Manohar C."/>
            <person name="Matassi G."/>
            <person name="Medina M."/>
            <person name="Mochizuki Y."/>
            <person name="Mount S."/>
            <person name="Morishita T."/>
            <person name="Miura S."/>
            <person name="Nakayama A."/>
            <person name="Nishizaka S."/>
            <person name="Nomoto H."/>
            <person name="Ohta F."/>
            <person name="Oishi K."/>
            <person name="Rigoutsos I."/>
            <person name="Sano M."/>
            <person name="Sasaki A."/>
            <person name="Sasakura Y."/>
            <person name="Shoguchi E."/>
            <person name="Shin-i T."/>
            <person name="Spagnuolo A."/>
            <person name="Stainier D."/>
            <person name="Suzuki M.M."/>
            <person name="Tassy O."/>
            <person name="Takatori N."/>
            <person name="Tokuoka M."/>
            <person name="Yagi K."/>
            <person name="Yoshizaki F."/>
            <person name="Wada S."/>
            <person name="Zhang C."/>
            <person name="Hyatt P.D."/>
            <person name="Larimer F."/>
            <person name="Detter C."/>
            <person name="Doggett N."/>
            <person name="Glavina T."/>
            <person name="Hawkins T."/>
            <person name="Richardson P."/>
            <person name="Lucas S."/>
            <person name="Kohara Y."/>
            <person name="Levine M."/>
            <person name="Satoh N."/>
            <person name="Rokhsar D.S."/>
        </authorList>
    </citation>
    <scope>NUCLEOTIDE SEQUENCE [LARGE SCALE GENOMIC DNA]</scope>
</reference>
<feature type="domain" description="Anaphase-promoting complex subunit 4 C-terminal half WD40" evidence="7">
    <location>
        <begin position="368"/>
        <end position="476"/>
    </location>
</feature>
<keyword evidence="2" id="KW-0132">Cell division</keyword>
<dbReference type="OMA" id="CCRERIG"/>
<evidence type="ECO:0000313" key="9">
    <source>
        <dbReference type="Proteomes" id="UP000008144"/>
    </source>
</evidence>
<dbReference type="HOGENOM" id="CLU_540738_0_0_1"/>
<evidence type="ECO:0000256" key="1">
    <source>
        <dbReference type="ARBA" id="ARBA00016067"/>
    </source>
</evidence>
<protein>
    <recommendedName>
        <fullName evidence="1">Anaphase-promoting complex subunit 4</fullName>
    </recommendedName>
</protein>
<dbReference type="PANTHER" id="PTHR13260">
    <property type="entry name" value="ANAPHASE PROMOTING COMPLEX SUBUNIT 4 APC4"/>
    <property type="match status" value="1"/>
</dbReference>
<dbReference type="InterPro" id="IPR056358">
    <property type="entry name" value="APC4_C"/>
</dbReference>
<dbReference type="FunCoup" id="F6ZE60">
    <property type="interactions" value="111"/>
</dbReference>
<dbReference type="InterPro" id="IPR024789">
    <property type="entry name" value="APC4"/>
</dbReference>
<evidence type="ECO:0000259" key="6">
    <source>
        <dbReference type="Pfam" id="PF12896"/>
    </source>
</evidence>
<reference evidence="8" key="2">
    <citation type="journal article" date="2008" name="Genome Biol.">
        <title>Improved genome assembly and evidence-based global gene model set for the chordate Ciona intestinalis: new insight into intron and operon populations.</title>
        <authorList>
            <person name="Satou Y."/>
            <person name="Mineta K."/>
            <person name="Ogasawara M."/>
            <person name="Sasakura Y."/>
            <person name="Shoguchi E."/>
            <person name="Ueno K."/>
            <person name="Yamada L."/>
            <person name="Matsumoto J."/>
            <person name="Wasserscheid J."/>
            <person name="Dewar K."/>
            <person name="Wiley G.B."/>
            <person name="Macmil S.L."/>
            <person name="Roe B.A."/>
            <person name="Zeller R.W."/>
            <person name="Hastings K.E."/>
            <person name="Lemaire P."/>
            <person name="Lindquist E."/>
            <person name="Endo T."/>
            <person name="Hotta K."/>
            <person name="Inaba K."/>
        </authorList>
    </citation>
    <scope>NUCLEOTIDE SEQUENCE [LARGE SCALE GENOMIC DNA]</scope>
    <source>
        <strain evidence="8">wild type</strain>
    </source>
</reference>
<keyword evidence="3" id="KW-0498">Mitosis</keyword>
<dbReference type="Pfam" id="PF23405">
    <property type="entry name" value="WD40_APC4_C-half"/>
    <property type="match status" value="1"/>
</dbReference>
<dbReference type="GO" id="GO:0051301">
    <property type="term" value="P:cell division"/>
    <property type="evidence" value="ECO:0007669"/>
    <property type="project" value="UniProtKB-KW"/>
</dbReference>
<evidence type="ECO:0000256" key="2">
    <source>
        <dbReference type="ARBA" id="ARBA00022618"/>
    </source>
</evidence>
<dbReference type="STRING" id="7719.ENSCINP00000000838"/>
<proteinExistence type="predicted"/>
<dbReference type="InterPro" id="IPR024790">
    <property type="entry name" value="APC4_long_dom"/>
</dbReference>
<evidence type="ECO:0000256" key="4">
    <source>
        <dbReference type="ARBA" id="ARBA00022786"/>
    </source>
</evidence>
<evidence type="ECO:0000256" key="5">
    <source>
        <dbReference type="ARBA" id="ARBA00023306"/>
    </source>
</evidence>
<feature type="domain" description="Anaphase-promoting complex subunit 4 long" evidence="6">
    <location>
        <begin position="6"/>
        <end position="184"/>
    </location>
</feature>
<name>F6ZE60_CIOIN</name>
<dbReference type="GO" id="GO:0031145">
    <property type="term" value="P:anaphase-promoting complex-dependent catabolic process"/>
    <property type="evidence" value="ECO:0007669"/>
    <property type="project" value="InterPro"/>
</dbReference>
<accession>F6ZE60</accession>
<dbReference type="EMBL" id="EAAA01000165">
    <property type="status" value="NOT_ANNOTATED_CDS"/>
    <property type="molecule type" value="Genomic_DNA"/>
</dbReference>
<dbReference type="Proteomes" id="UP000008144">
    <property type="component" value="Chromosome 1"/>
</dbReference>
<dbReference type="PANTHER" id="PTHR13260:SF0">
    <property type="entry name" value="ANAPHASE-PROMOTING COMPLEX SUBUNIT 4"/>
    <property type="match status" value="1"/>
</dbReference>
<evidence type="ECO:0000256" key="3">
    <source>
        <dbReference type="ARBA" id="ARBA00022776"/>
    </source>
</evidence>
<dbReference type="Pfam" id="PF12896">
    <property type="entry name" value="ANAPC4"/>
    <property type="match status" value="1"/>
</dbReference>
<dbReference type="InParanoid" id="F6ZE60"/>
<evidence type="ECO:0000259" key="7">
    <source>
        <dbReference type="Pfam" id="PF23405"/>
    </source>
</evidence>
<organism evidence="8 9">
    <name type="scientific">Ciona intestinalis</name>
    <name type="common">Transparent sea squirt</name>
    <name type="synonym">Ascidia intestinalis</name>
    <dbReference type="NCBI Taxonomy" id="7719"/>
    <lineage>
        <taxon>Eukaryota</taxon>
        <taxon>Metazoa</taxon>
        <taxon>Chordata</taxon>
        <taxon>Tunicata</taxon>
        <taxon>Ascidiacea</taxon>
        <taxon>Phlebobranchia</taxon>
        <taxon>Cionidae</taxon>
        <taxon>Ciona</taxon>
    </lineage>
</organism>
<dbReference type="GeneTree" id="ENSGT00390000004612"/>
<reference evidence="8" key="3">
    <citation type="submission" date="2025-08" db="UniProtKB">
        <authorList>
            <consortium name="Ensembl"/>
        </authorList>
    </citation>
    <scope>IDENTIFICATION</scope>
</reference>
<dbReference type="Ensembl" id="ENSCINT00000000838.3">
    <property type="protein sequence ID" value="ENSCINP00000000838.3"/>
    <property type="gene ID" value="ENSCING00000000455.3"/>
</dbReference>
<sequence length="494" mass="56454">MWDHAAQTACHLTTTLSYMSNVLECMNESCDTVIQEMETKLTCYLINKPISGTIGDELLHFLLWGKSSDVIRDFLMKCITEKGVVKLKKFVESSYTYMLQLLLINFQMAADAIYYHVVEIKGMEKPAVIGGINLFDFNLVQEALESAGSFILKARELQHVVERSQKNFLAFFRFLHYSWLKVQDEPVDESSQMSSQELEFVADFITDSLIHEHEQLKASGKEKHFNFDKVYQYFQDAPLTSCLETEKNSWHHLVESTSTLSDNPLIIKQRPNASFRQLFLELRKKLQTLLNFPSLTLNEKNIQQKVEISSCLKPFPQQSCIWHKQAKTDVSTYILSTLSKPPHQKISFVKINPGRCRQIHLQFSESLPQLAKTDSHYTISDFAFYDEKFVTFLLATDSRCSILAQISFLDLISEVDERECDPDGGSTASMEYVDVSKYVAHYSTIEGMHAIKVASSGTRKVACLLGSDLRVIRTYEMEPSNDDYPDTDVSMNTG</sequence>
<reference evidence="8" key="4">
    <citation type="submission" date="2025-09" db="UniProtKB">
        <authorList>
            <consortium name="Ensembl"/>
        </authorList>
    </citation>
    <scope>IDENTIFICATION</scope>
</reference>
<keyword evidence="9" id="KW-1185">Reference proteome</keyword>
<keyword evidence="4" id="KW-0833">Ubl conjugation pathway</keyword>
<keyword evidence="5" id="KW-0131">Cell cycle</keyword>
<dbReference type="GO" id="GO:0005680">
    <property type="term" value="C:anaphase-promoting complex"/>
    <property type="evidence" value="ECO:0007669"/>
    <property type="project" value="InterPro"/>
</dbReference>
<evidence type="ECO:0000313" key="8">
    <source>
        <dbReference type="Ensembl" id="ENSCINP00000000838.3"/>
    </source>
</evidence>